<dbReference type="GO" id="GO:0015918">
    <property type="term" value="P:sterol transport"/>
    <property type="evidence" value="ECO:0007669"/>
    <property type="project" value="TreeGrafter"/>
</dbReference>
<dbReference type="EMBL" id="UYSU01042196">
    <property type="protein sequence ID" value="VDM03633.1"/>
    <property type="molecule type" value="Genomic_DNA"/>
</dbReference>
<dbReference type="STRING" id="70667.A0A183TL99"/>
<dbReference type="InterPro" id="IPR032190">
    <property type="entry name" value="NPC1_N"/>
</dbReference>
<organism evidence="5">
    <name type="scientific">Schistocephalus solidus</name>
    <name type="common">Tapeworm</name>
    <dbReference type="NCBI Taxonomy" id="70667"/>
    <lineage>
        <taxon>Eukaryota</taxon>
        <taxon>Metazoa</taxon>
        <taxon>Spiralia</taxon>
        <taxon>Lophotrochozoa</taxon>
        <taxon>Platyhelminthes</taxon>
        <taxon>Cestoda</taxon>
        <taxon>Eucestoda</taxon>
        <taxon>Diphyllobothriidea</taxon>
        <taxon>Diphyllobothriidae</taxon>
        <taxon>Schistocephalus</taxon>
    </lineage>
</organism>
<dbReference type="GO" id="GO:0016020">
    <property type="term" value="C:membrane"/>
    <property type="evidence" value="ECO:0007669"/>
    <property type="project" value="TreeGrafter"/>
</dbReference>
<feature type="signal peptide" evidence="1">
    <location>
        <begin position="1"/>
        <end position="22"/>
    </location>
</feature>
<dbReference type="PANTHER" id="PTHR45727:SF2">
    <property type="entry name" value="NPC INTRACELLULAR CHOLESTEROL TRANSPORTER 1"/>
    <property type="match status" value="1"/>
</dbReference>
<sequence length="189" mass="21682">MLFNSIFCVVSLLLIHFKFVTSDCVMHGACDTRRQLMCQNITQPVNTSSTVKRHCPNVKDISCCSVDQIQLVTSGLSRAEYWMGKTSQCFQKMRNMFCEIHCDANQSQIVEVLKTDKPRSITGIRVQLKRDFANEMFRECAKLKILWIRIVDQICIQQPCNAKEFFRSLGATESMGGSSPYLIEFQFID</sequence>
<dbReference type="GO" id="GO:0032934">
    <property type="term" value="F:sterol binding"/>
    <property type="evidence" value="ECO:0007669"/>
    <property type="project" value="TreeGrafter"/>
</dbReference>
<dbReference type="Pfam" id="PF16414">
    <property type="entry name" value="NPC1_N"/>
    <property type="match status" value="1"/>
</dbReference>
<dbReference type="PANTHER" id="PTHR45727">
    <property type="entry name" value="NPC INTRACELLULAR CHOLESTEROL TRANSPORTER 1"/>
    <property type="match status" value="1"/>
</dbReference>
<dbReference type="WBParaSite" id="SSLN_0001790201-mRNA-1">
    <property type="protein sequence ID" value="SSLN_0001790201-mRNA-1"/>
    <property type="gene ID" value="SSLN_0001790201"/>
</dbReference>
<keyword evidence="1" id="KW-0732">Signal</keyword>
<proteinExistence type="predicted"/>
<reference evidence="5" key="1">
    <citation type="submission" date="2016-06" db="UniProtKB">
        <authorList>
            <consortium name="WormBaseParasite"/>
        </authorList>
    </citation>
    <scope>IDENTIFICATION</scope>
</reference>
<accession>A0A183TL99</accession>
<dbReference type="AlphaFoldDB" id="A0A183TL99"/>
<dbReference type="Proteomes" id="UP000275846">
    <property type="component" value="Unassembled WGS sequence"/>
</dbReference>
<reference evidence="3 4" key="2">
    <citation type="submission" date="2018-11" db="EMBL/GenBank/DDBJ databases">
        <authorList>
            <consortium name="Pathogen Informatics"/>
        </authorList>
    </citation>
    <scope>NUCLEOTIDE SEQUENCE [LARGE SCALE GENOMIC DNA]</scope>
    <source>
        <strain evidence="3 4">NST_G2</strain>
    </source>
</reference>
<name>A0A183TL99_SCHSO</name>
<dbReference type="OrthoDB" id="6252052at2759"/>
<gene>
    <name evidence="3" type="ORF">SSLN_LOCUS17247</name>
</gene>
<keyword evidence="4" id="KW-1185">Reference proteome</keyword>
<evidence type="ECO:0000256" key="1">
    <source>
        <dbReference type="SAM" id="SignalP"/>
    </source>
</evidence>
<evidence type="ECO:0000259" key="2">
    <source>
        <dbReference type="Pfam" id="PF16414"/>
    </source>
</evidence>
<evidence type="ECO:0000313" key="5">
    <source>
        <dbReference type="WBParaSite" id="SSLN_0001790201-mRNA-1"/>
    </source>
</evidence>
<feature type="domain" description="Niemann-Pick C1 N-terminal" evidence="2">
    <location>
        <begin position="22"/>
        <end position="187"/>
    </location>
</feature>
<feature type="chain" id="PRO_5043141563" evidence="1">
    <location>
        <begin position="23"/>
        <end position="189"/>
    </location>
</feature>
<evidence type="ECO:0000313" key="3">
    <source>
        <dbReference type="EMBL" id="VDM03633.1"/>
    </source>
</evidence>
<evidence type="ECO:0000313" key="4">
    <source>
        <dbReference type="Proteomes" id="UP000275846"/>
    </source>
</evidence>
<protein>
    <submittedName>
        <fullName evidence="5">NPC1_N domain-containing protein</fullName>
    </submittedName>
</protein>